<keyword evidence="1" id="KW-0472">Membrane</keyword>
<gene>
    <name evidence="2" type="ORF">KSU1_D0559</name>
</gene>
<dbReference type="EMBL" id="BAFH01000004">
    <property type="protein sequence ID" value="GAB63868.1"/>
    <property type="molecule type" value="Genomic_DNA"/>
</dbReference>
<dbReference type="Pfam" id="PF04134">
    <property type="entry name" value="DCC1-like"/>
    <property type="match status" value="1"/>
</dbReference>
<evidence type="ECO:0000256" key="1">
    <source>
        <dbReference type="SAM" id="Phobius"/>
    </source>
</evidence>
<dbReference type="eggNOG" id="COG3011">
    <property type="taxonomic scope" value="Bacteria"/>
</dbReference>
<organism evidence="2 3">
    <name type="scientific">Candidatus Jettenia caeni</name>
    <dbReference type="NCBI Taxonomy" id="247490"/>
    <lineage>
        <taxon>Bacteria</taxon>
        <taxon>Pseudomonadati</taxon>
        <taxon>Planctomycetota</taxon>
        <taxon>Candidatus Brocadiia</taxon>
        <taxon>Candidatus Brocadiales</taxon>
        <taxon>Candidatus Brocadiaceae</taxon>
        <taxon>Candidatus Jettenia</taxon>
    </lineage>
</organism>
<dbReference type="AlphaFoldDB" id="I3IQ73"/>
<dbReference type="OrthoDB" id="277804at2"/>
<dbReference type="Proteomes" id="UP000002985">
    <property type="component" value="Unassembled WGS sequence"/>
</dbReference>
<evidence type="ECO:0000313" key="2">
    <source>
        <dbReference type="EMBL" id="GAB63868.1"/>
    </source>
</evidence>
<dbReference type="GO" id="GO:0015035">
    <property type="term" value="F:protein-disulfide reductase activity"/>
    <property type="evidence" value="ECO:0007669"/>
    <property type="project" value="InterPro"/>
</dbReference>
<keyword evidence="1" id="KW-0812">Transmembrane</keyword>
<protein>
    <recommendedName>
        <fullName evidence="4">DUF393 domain-containing protein</fullName>
    </recommendedName>
</protein>
<sequence length="127" mass="15065">MKNKGRVVLMYDNTCCLCRASMKWIQLHAIRRDAFECIPCQSEERRIRFPEMTDETCRKSLQLVLSDNRILAGDMALPEIVVRLKGLRWSYVLFKIPIIKALLYAIYHWIANNRYIISRTIKPFIEE</sequence>
<name>I3IQ73_9BACT</name>
<keyword evidence="1" id="KW-1133">Transmembrane helix</keyword>
<reference evidence="2 3" key="1">
    <citation type="journal article" date="2012" name="FEBS Lett.">
        <title>Anammox organism KSU-1 expresses a NirK-type copper-containing nitrite reductase instead of a NirS-type with cytochrome cd1.</title>
        <authorList>
            <person name="Hira D."/>
            <person name="Toh H."/>
            <person name="Migita C.T."/>
            <person name="Okubo H."/>
            <person name="Nishiyama T."/>
            <person name="Hattori M."/>
            <person name="Furukawa K."/>
            <person name="Fujii T."/>
        </authorList>
    </citation>
    <scope>NUCLEOTIDE SEQUENCE [LARGE SCALE GENOMIC DNA]</scope>
</reference>
<proteinExistence type="predicted"/>
<comment type="caution">
    <text evidence="2">The sequence shown here is derived from an EMBL/GenBank/DDBJ whole genome shotgun (WGS) entry which is preliminary data.</text>
</comment>
<dbReference type="STRING" id="247490.KSU1_D0559"/>
<accession>I3IQ73</accession>
<evidence type="ECO:0008006" key="4">
    <source>
        <dbReference type="Google" id="ProtNLM"/>
    </source>
</evidence>
<dbReference type="InterPro" id="IPR007263">
    <property type="entry name" value="DCC1-like"/>
</dbReference>
<feature type="transmembrane region" description="Helical" evidence="1">
    <location>
        <begin position="92"/>
        <end position="110"/>
    </location>
</feature>
<keyword evidence="3" id="KW-1185">Reference proteome</keyword>
<evidence type="ECO:0000313" key="3">
    <source>
        <dbReference type="Proteomes" id="UP000002985"/>
    </source>
</evidence>